<evidence type="ECO:0000313" key="2">
    <source>
        <dbReference type="EMBL" id="RKT71770.1"/>
    </source>
</evidence>
<keyword evidence="3" id="KW-1185">Reference proteome</keyword>
<keyword evidence="1" id="KW-1133">Transmembrane helix</keyword>
<dbReference type="Proteomes" id="UP000272729">
    <property type="component" value="Unassembled WGS sequence"/>
</dbReference>
<dbReference type="EMBL" id="RBXR01000001">
    <property type="protein sequence ID" value="RKT71770.1"/>
    <property type="molecule type" value="Genomic_DNA"/>
</dbReference>
<evidence type="ECO:0000256" key="1">
    <source>
        <dbReference type="SAM" id="Phobius"/>
    </source>
</evidence>
<gene>
    <name evidence="2" type="ORF">DFJ66_5065</name>
</gene>
<dbReference type="RefSeq" id="WP_121224311.1">
    <property type="nucleotide sequence ID" value="NZ_JBIUBA010000001.1"/>
</dbReference>
<keyword evidence="1" id="KW-0812">Transmembrane</keyword>
<dbReference type="AlphaFoldDB" id="A0A495XBZ2"/>
<evidence type="ECO:0000313" key="3">
    <source>
        <dbReference type="Proteomes" id="UP000272729"/>
    </source>
</evidence>
<organism evidence="2 3">
    <name type="scientific">Saccharothrix variisporea</name>
    <dbReference type="NCBI Taxonomy" id="543527"/>
    <lineage>
        <taxon>Bacteria</taxon>
        <taxon>Bacillati</taxon>
        <taxon>Actinomycetota</taxon>
        <taxon>Actinomycetes</taxon>
        <taxon>Pseudonocardiales</taxon>
        <taxon>Pseudonocardiaceae</taxon>
        <taxon>Saccharothrix</taxon>
    </lineage>
</organism>
<proteinExistence type="predicted"/>
<keyword evidence="1" id="KW-0472">Membrane</keyword>
<protein>
    <submittedName>
        <fullName evidence="2">Uncharacterized protein</fullName>
    </submittedName>
</protein>
<dbReference type="OrthoDB" id="3681611at2"/>
<reference evidence="2 3" key="1">
    <citation type="submission" date="2018-10" db="EMBL/GenBank/DDBJ databases">
        <title>Sequencing the genomes of 1000 actinobacteria strains.</title>
        <authorList>
            <person name="Klenk H.-P."/>
        </authorList>
    </citation>
    <scope>NUCLEOTIDE SEQUENCE [LARGE SCALE GENOMIC DNA]</scope>
    <source>
        <strain evidence="2 3">DSM 43911</strain>
    </source>
</reference>
<name>A0A495XBZ2_9PSEU</name>
<accession>A0A495XBZ2</accession>
<comment type="caution">
    <text evidence="2">The sequence shown here is derived from an EMBL/GenBank/DDBJ whole genome shotgun (WGS) entry which is preliminary data.</text>
</comment>
<sequence>MSEAELRESLRAAVADEPPLHFDPDALIARAETFRRRRRALVAVGVATFALIGTVLALPGVLAPPRETVDAARVLTTTAAPSATPSAESVPVTSPAAVPLEDRVKRLSGYLAKQVVQVVPGAFDVEVDFSDTRKVSAGYVTGYVHLSDKRGVTSITVELFGPSARVTRAAFCGPERCDLSKLQPDGSHLEVAAHAGADGEPAATVVAHFRTDGSVVMITGHPYDTAQDGVTPPPAPALEQLIALATDPVLTLTG</sequence>
<feature type="transmembrane region" description="Helical" evidence="1">
    <location>
        <begin position="40"/>
        <end position="62"/>
    </location>
</feature>